<dbReference type="InterPro" id="IPR003439">
    <property type="entry name" value="ABC_transporter-like_ATP-bd"/>
</dbReference>
<accession>A0A0R2FFS6</accession>
<feature type="domain" description="ABC transporter" evidence="5">
    <location>
        <begin position="2"/>
        <end position="226"/>
    </location>
</feature>
<dbReference type="InterPro" id="IPR017911">
    <property type="entry name" value="MacB-like_ATP-bd"/>
</dbReference>
<organism evidence="6 7">
    <name type="scientific">Lacticaseibacillus camelliae DSM 22697 = JCM 13995</name>
    <dbReference type="NCBI Taxonomy" id="1423730"/>
    <lineage>
        <taxon>Bacteria</taxon>
        <taxon>Bacillati</taxon>
        <taxon>Bacillota</taxon>
        <taxon>Bacilli</taxon>
        <taxon>Lactobacillales</taxon>
        <taxon>Lactobacillaceae</taxon>
        <taxon>Lacticaseibacillus</taxon>
    </lineage>
</organism>
<dbReference type="InterPro" id="IPR003593">
    <property type="entry name" value="AAA+_ATPase"/>
</dbReference>
<evidence type="ECO:0000313" key="7">
    <source>
        <dbReference type="Proteomes" id="UP000050865"/>
    </source>
</evidence>
<dbReference type="InterPro" id="IPR027417">
    <property type="entry name" value="P-loop_NTPase"/>
</dbReference>
<evidence type="ECO:0000313" key="6">
    <source>
        <dbReference type="EMBL" id="KRN23364.1"/>
    </source>
</evidence>
<dbReference type="Pfam" id="PF00005">
    <property type="entry name" value="ABC_tran"/>
    <property type="match status" value="1"/>
</dbReference>
<dbReference type="STRING" id="1423730.FC75_GL001564"/>
<dbReference type="PATRIC" id="fig|1423730.4.peg.1639"/>
<dbReference type="Gene3D" id="3.40.50.300">
    <property type="entry name" value="P-loop containing nucleotide triphosphate hydrolases"/>
    <property type="match status" value="1"/>
</dbReference>
<keyword evidence="4 6" id="KW-0067">ATP-binding</keyword>
<dbReference type="PANTHER" id="PTHR24220">
    <property type="entry name" value="IMPORT ATP-BINDING PROTEIN"/>
    <property type="match status" value="1"/>
</dbReference>
<dbReference type="InterPro" id="IPR017871">
    <property type="entry name" value="ABC_transporter-like_CS"/>
</dbReference>
<dbReference type="PROSITE" id="PS50893">
    <property type="entry name" value="ABC_TRANSPORTER_2"/>
    <property type="match status" value="1"/>
</dbReference>
<dbReference type="SMART" id="SM00382">
    <property type="entry name" value="AAA"/>
    <property type="match status" value="1"/>
</dbReference>
<evidence type="ECO:0000256" key="4">
    <source>
        <dbReference type="ARBA" id="ARBA00022840"/>
    </source>
</evidence>
<evidence type="ECO:0000256" key="3">
    <source>
        <dbReference type="ARBA" id="ARBA00022741"/>
    </source>
</evidence>
<dbReference type="RefSeq" id="WP_056989390.1">
    <property type="nucleotide sequence ID" value="NZ_AYZJ01000028.1"/>
</dbReference>
<comment type="caution">
    <text evidence="6">The sequence shown here is derived from an EMBL/GenBank/DDBJ whole genome shotgun (WGS) entry which is preliminary data.</text>
</comment>
<dbReference type="CDD" id="cd03255">
    <property type="entry name" value="ABC_MJ0796_LolCDE_FtsE"/>
    <property type="match status" value="1"/>
</dbReference>
<dbReference type="GO" id="GO:0005886">
    <property type="term" value="C:plasma membrane"/>
    <property type="evidence" value="ECO:0007669"/>
    <property type="project" value="TreeGrafter"/>
</dbReference>
<name>A0A0R2FFS6_9LACO</name>
<evidence type="ECO:0000256" key="2">
    <source>
        <dbReference type="ARBA" id="ARBA00022448"/>
    </source>
</evidence>
<proteinExistence type="inferred from homology"/>
<dbReference type="Proteomes" id="UP000050865">
    <property type="component" value="Unassembled WGS sequence"/>
</dbReference>
<evidence type="ECO:0000256" key="1">
    <source>
        <dbReference type="ARBA" id="ARBA00005417"/>
    </source>
</evidence>
<dbReference type="GO" id="GO:0005524">
    <property type="term" value="F:ATP binding"/>
    <property type="evidence" value="ECO:0007669"/>
    <property type="project" value="UniProtKB-KW"/>
</dbReference>
<dbReference type="SUPFAM" id="SSF52540">
    <property type="entry name" value="P-loop containing nucleoside triphosphate hydrolases"/>
    <property type="match status" value="1"/>
</dbReference>
<dbReference type="PANTHER" id="PTHR24220:SF689">
    <property type="entry name" value="LIPOPROTEIN-RELEASING SYSTEM ATP-BINDING PROTEIN LOLD"/>
    <property type="match status" value="1"/>
</dbReference>
<keyword evidence="3" id="KW-0547">Nucleotide-binding</keyword>
<gene>
    <name evidence="6" type="ORF">FC75_GL001564</name>
</gene>
<comment type="similarity">
    <text evidence="1">Belongs to the ABC transporter superfamily.</text>
</comment>
<dbReference type="EMBL" id="AYZJ01000028">
    <property type="protein sequence ID" value="KRN23364.1"/>
    <property type="molecule type" value="Genomic_DNA"/>
</dbReference>
<dbReference type="GO" id="GO:0016887">
    <property type="term" value="F:ATP hydrolysis activity"/>
    <property type="evidence" value="ECO:0007669"/>
    <property type="project" value="InterPro"/>
</dbReference>
<dbReference type="InterPro" id="IPR015854">
    <property type="entry name" value="ABC_transpr_LolD-like"/>
</dbReference>
<keyword evidence="2" id="KW-0813">Transport</keyword>
<protein>
    <submittedName>
        <fullName evidence="6">Abc transporter, atp-binding protein</fullName>
    </submittedName>
</protein>
<sequence length="226" mass="25052">MLETEKMTYWYTTASDYLFKDVDLRFEPGRSYAIVGQSGTGKTTMVSLLAGLDAPKAGKIKIAGQDIAKMGLGAYRRRQVSVVFQAFNLFTYMSALENLMTAMAITKSSRRGDQEFSRDMLRRLGLTDEQMTQNVQRLSGGQQQRVAIARTMVCDAPLVVADEPTGNLDEANTDEVIALFNQIAHEQGKCVIIVTHEPSVAEQCDGVLRLAQRTFRWEKTPTAAAV</sequence>
<dbReference type="AlphaFoldDB" id="A0A0R2FFS6"/>
<dbReference type="GO" id="GO:0022857">
    <property type="term" value="F:transmembrane transporter activity"/>
    <property type="evidence" value="ECO:0007669"/>
    <property type="project" value="TreeGrafter"/>
</dbReference>
<keyword evidence="7" id="KW-1185">Reference proteome</keyword>
<evidence type="ECO:0000259" key="5">
    <source>
        <dbReference type="PROSITE" id="PS50893"/>
    </source>
</evidence>
<dbReference type="PROSITE" id="PS00211">
    <property type="entry name" value="ABC_TRANSPORTER_1"/>
    <property type="match status" value="1"/>
</dbReference>
<reference evidence="6 7" key="1">
    <citation type="journal article" date="2015" name="Genome Announc.">
        <title>Expanding the biotechnology potential of lactobacilli through comparative genomics of 213 strains and associated genera.</title>
        <authorList>
            <person name="Sun Z."/>
            <person name="Harris H.M."/>
            <person name="McCann A."/>
            <person name="Guo C."/>
            <person name="Argimon S."/>
            <person name="Zhang W."/>
            <person name="Yang X."/>
            <person name="Jeffery I.B."/>
            <person name="Cooney J.C."/>
            <person name="Kagawa T.F."/>
            <person name="Liu W."/>
            <person name="Song Y."/>
            <person name="Salvetti E."/>
            <person name="Wrobel A."/>
            <person name="Rasinkangas P."/>
            <person name="Parkhill J."/>
            <person name="Rea M.C."/>
            <person name="O'Sullivan O."/>
            <person name="Ritari J."/>
            <person name="Douillard F.P."/>
            <person name="Paul Ross R."/>
            <person name="Yang R."/>
            <person name="Briner A.E."/>
            <person name="Felis G.E."/>
            <person name="de Vos W.M."/>
            <person name="Barrangou R."/>
            <person name="Klaenhammer T.R."/>
            <person name="Caufield P.W."/>
            <person name="Cui Y."/>
            <person name="Zhang H."/>
            <person name="O'Toole P.W."/>
        </authorList>
    </citation>
    <scope>NUCLEOTIDE SEQUENCE [LARGE SCALE GENOMIC DNA]</scope>
    <source>
        <strain evidence="6 7">DSM 22697</strain>
    </source>
</reference>